<dbReference type="GO" id="GO:0005886">
    <property type="term" value="C:plasma membrane"/>
    <property type="evidence" value="ECO:0007669"/>
    <property type="project" value="TreeGrafter"/>
</dbReference>
<dbReference type="InterPro" id="IPR050681">
    <property type="entry name" value="CDF/SLC30A"/>
</dbReference>
<organism evidence="13 14">
    <name type="scientific">Stenotrophomonas geniculata N1</name>
    <dbReference type="NCBI Taxonomy" id="1167641"/>
    <lineage>
        <taxon>Bacteria</taxon>
        <taxon>Pseudomonadati</taxon>
        <taxon>Pseudomonadota</taxon>
        <taxon>Gammaproteobacteria</taxon>
        <taxon>Lysobacterales</taxon>
        <taxon>Lysobacteraceae</taxon>
        <taxon>Stenotrophomonas</taxon>
    </lineage>
</organism>
<dbReference type="InterPro" id="IPR027469">
    <property type="entry name" value="Cation_efflux_TMD_sf"/>
</dbReference>
<keyword evidence="6 10" id="KW-1133">Transmembrane helix</keyword>
<feature type="region of interest" description="Disordered" evidence="9">
    <location>
        <begin position="295"/>
        <end position="326"/>
    </location>
</feature>
<dbReference type="InterPro" id="IPR002524">
    <property type="entry name" value="Cation_efflux"/>
</dbReference>
<feature type="domain" description="Cation efflux protein cytoplasmic" evidence="12">
    <location>
        <begin position="213"/>
        <end position="286"/>
    </location>
</feature>
<evidence type="ECO:0000313" key="13">
    <source>
        <dbReference type="EMBL" id="KOE98783.1"/>
    </source>
</evidence>
<feature type="transmembrane region" description="Helical" evidence="10">
    <location>
        <begin position="156"/>
        <end position="175"/>
    </location>
</feature>
<evidence type="ECO:0000256" key="8">
    <source>
        <dbReference type="ARBA" id="ARBA00023136"/>
    </source>
</evidence>
<dbReference type="GeneID" id="86936228"/>
<keyword evidence="5" id="KW-0864">Zinc transport</keyword>
<evidence type="ECO:0000256" key="1">
    <source>
        <dbReference type="ARBA" id="ARBA00004141"/>
    </source>
</evidence>
<evidence type="ECO:0000256" key="9">
    <source>
        <dbReference type="SAM" id="MobiDB-lite"/>
    </source>
</evidence>
<keyword evidence="8 10" id="KW-0472">Membrane</keyword>
<reference evidence="13 14" key="1">
    <citation type="journal article" date="2012" name="J. Bacteriol.">
        <title>Genome sequence of a novel nicotine-degrading strain, Pseudomonas geniculata N1.</title>
        <authorList>
            <person name="Tang H."/>
            <person name="Yu H."/>
            <person name="Tai C."/>
            <person name="Huang K."/>
            <person name="Liu Y."/>
            <person name="Wang L."/>
            <person name="Yao Y."/>
            <person name="Wu G."/>
            <person name="Xu P."/>
        </authorList>
    </citation>
    <scope>NUCLEOTIDE SEQUENCE [LARGE SCALE GENOMIC DNA]</scope>
    <source>
        <strain evidence="13 14">N1</strain>
    </source>
</reference>
<dbReference type="Gene3D" id="1.20.1510.10">
    <property type="entry name" value="Cation efflux protein transmembrane domain"/>
    <property type="match status" value="1"/>
</dbReference>
<dbReference type="NCBIfam" id="TIGR01297">
    <property type="entry name" value="CDF"/>
    <property type="match status" value="1"/>
</dbReference>
<dbReference type="Proteomes" id="UP000036890">
    <property type="component" value="Unassembled WGS sequence"/>
</dbReference>
<feature type="transmembrane region" description="Helical" evidence="10">
    <location>
        <begin position="181"/>
        <end position="199"/>
    </location>
</feature>
<dbReference type="EMBL" id="AJLO02000025">
    <property type="protein sequence ID" value="KOE98783.1"/>
    <property type="molecule type" value="Genomic_DNA"/>
</dbReference>
<dbReference type="Pfam" id="PF01545">
    <property type="entry name" value="Cation_efflux"/>
    <property type="match status" value="1"/>
</dbReference>
<evidence type="ECO:0000259" key="12">
    <source>
        <dbReference type="Pfam" id="PF16916"/>
    </source>
</evidence>
<evidence type="ECO:0000256" key="3">
    <source>
        <dbReference type="ARBA" id="ARBA00022448"/>
    </source>
</evidence>
<dbReference type="Pfam" id="PF16916">
    <property type="entry name" value="ZT_dimer"/>
    <property type="match status" value="1"/>
</dbReference>
<evidence type="ECO:0000256" key="2">
    <source>
        <dbReference type="ARBA" id="ARBA00008873"/>
    </source>
</evidence>
<feature type="transmembrane region" description="Helical" evidence="10">
    <location>
        <begin position="116"/>
        <end position="135"/>
    </location>
</feature>
<dbReference type="InterPro" id="IPR027470">
    <property type="entry name" value="Cation_efflux_CTD"/>
</dbReference>
<evidence type="ECO:0000313" key="14">
    <source>
        <dbReference type="Proteomes" id="UP000036890"/>
    </source>
</evidence>
<protein>
    <submittedName>
        <fullName evidence="13">Cation diffusion facilitator family transporter</fullName>
    </submittedName>
</protein>
<feature type="transmembrane region" description="Helical" evidence="10">
    <location>
        <begin position="44"/>
        <end position="65"/>
    </location>
</feature>
<sequence length="326" mass="35263">MGHDHDHLPSEIRHEKPLWWALGLTSTFLVVEVVGAFWTNSLALLSDAAHMATDALALMIALVAVRLSRRPPDARRTYGYARLEALGAMINGAMLFVVAGYILWEAIGRFREPQEIASSGMLVIAAAGLVINLISMRLLQAGSGESLNVKGAYLEVWADMLGSVAVIAGALLIKWTGWKPIDPILAVLIGLWVLPRTYVLMREAINVLLEGVPKGMDVARVRDSLSGHAAVLDVHDLHVWALASSTPALTAHIVMRDGTDADALRRELGGRLHDDFGIEHVTLQIEADHCGEACGEPVPAKGGEHEGHEGHDHGEDAQGHRGHVHR</sequence>
<keyword evidence="7" id="KW-0406">Ion transport</keyword>
<dbReference type="PANTHER" id="PTHR11562">
    <property type="entry name" value="CATION EFFLUX PROTEIN/ ZINC TRANSPORTER"/>
    <property type="match status" value="1"/>
</dbReference>
<feature type="transmembrane region" description="Helical" evidence="10">
    <location>
        <begin position="85"/>
        <end position="104"/>
    </location>
</feature>
<feature type="domain" description="Cation efflux protein transmembrane" evidence="11">
    <location>
        <begin position="19"/>
        <end position="209"/>
    </location>
</feature>
<evidence type="ECO:0000256" key="6">
    <source>
        <dbReference type="ARBA" id="ARBA00022989"/>
    </source>
</evidence>
<dbReference type="PANTHER" id="PTHR11562:SF17">
    <property type="entry name" value="RE54080P-RELATED"/>
    <property type="match status" value="1"/>
</dbReference>
<keyword evidence="5" id="KW-0862">Zinc</keyword>
<keyword evidence="3" id="KW-0813">Transport</keyword>
<comment type="subcellular location">
    <subcellularLocation>
        <location evidence="1">Membrane</location>
        <topology evidence="1">Multi-pass membrane protein</topology>
    </subcellularLocation>
</comment>
<dbReference type="SUPFAM" id="SSF161111">
    <property type="entry name" value="Cation efflux protein transmembrane domain-like"/>
    <property type="match status" value="1"/>
</dbReference>
<feature type="transmembrane region" description="Helical" evidence="10">
    <location>
        <begin position="18"/>
        <end position="38"/>
    </location>
</feature>
<accession>A0A0L8A8R0</accession>
<evidence type="ECO:0000259" key="11">
    <source>
        <dbReference type="Pfam" id="PF01545"/>
    </source>
</evidence>
<comment type="similarity">
    <text evidence="2">Belongs to the cation diffusion facilitator (CDF) transporter (TC 2.A.4) family. SLC30A subfamily.</text>
</comment>
<dbReference type="OrthoDB" id="9809646at2"/>
<keyword evidence="4 10" id="KW-0812">Transmembrane</keyword>
<proteinExistence type="inferred from homology"/>
<evidence type="ECO:0000256" key="10">
    <source>
        <dbReference type="SAM" id="Phobius"/>
    </source>
</evidence>
<evidence type="ECO:0000256" key="5">
    <source>
        <dbReference type="ARBA" id="ARBA00022906"/>
    </source>
</evidence>
<dbReference type="SUPFAM" id="SSF160240">
    <property type="entry name" value="Cation efflux protein cytoplasmic domain-like"/>
    <property type="match status" value="1"/>
</dbReference>
<dbReference type="GO" id="GO:0005385">
    <property type="term" value="F:zinc ion transmembrane transporter activity"/>
    <property type="evidence" value="ECO:0007669"/>
    <property type="project" value="TreeGrafter"/>
</dbReference>
<feature type="compositionally biased region" description="Basic and acidic residues" evidence="9">
    <location>
        <begin position="302"/>
        <end position="319"/>
    </location>
</feature>
<gene>
    <name evidence="13" type="ORF">W7K_12710</name>
</gene>
<dbReference type="InterPro" id="IPR036837">
    <property type="entry name" value="Cation_efflux_CTD_sf"/>
</dbReference>
<evidence type="ECO:0000256" key="7">
    <source>
        <dbReference type="ARBA" id="ARBA00023065"/>
    </source>
</evidence>
<dbReference type="InterPro" id="IPR058533">
    <property type="entry name" value="Cation_efflux_TM"/>
</dbReference>
<dbReference type="AlphaFoldDB" id="A0A0L8A8R0"/>
<name>A0A0L8A8R0_9GAMM</name>
<evidence type="ECO:0000256" key="4">
    <source>
        <dbReference type="ARBA" id="ARBA00022692"/>
    </source>
</evidence>
<dbReference type="RefSeq" id="WP_010483164.1">
    <property type="nucleotide sequence ID" value="NZ_AJLO02000025.1"/>
</dbReference>
<comment type="caution">
    <text evidence="13">The sequence shown here is derived from an EMBL/GenBank/DDBJ whole genome shotgun (WGS) entry which is preliminary data.</text>
</comment>